<evidence type="ECO:0000256" key="2">
    <source>
        <dbReference type="SAM" id="SignalP"/>
    </source>
</evidence>
<keyword evidence="2" id="KW-0732">Signal</keyword>
<evidence type="ECO:0000313" key="4">
    <source>
        <dbReference type="EMBL" id="TPX69677.1"/>
    </source>
</evidence>
<dbReference type="EMBL" id="QEAP01000311">
    <property type="protein sequence ID" value="TPX69677.1"/>
    <property type="molecule type" value="Genomic_DNA"/>
</dbReference>
<dbReference type="PANTHER" id="PTHR36851">
    <property type="entry name" value="UNNAMED PRODUCT"/>
    <property type="match status" value="1"/>
</dbReference>
<dbReference type="Proteomes" id="UP000320333">
    <property type="component" value="Unassembled WGS sequence"/>
</dbReference>
<accession>A0A507F251</accession>
<comment type="caution">
    <text evidence="4">The sequence shown here is derived from an EMBL/GenBank/DDBJ whole genome shotgun (WGS) entry which is preliminary data.</text>
</comment>
<feature type="transmembrane region" description="Helical" evidence="1">
    <location>
        <begin position="36"/>
        <end position="63"/>
    </location>
</feature>
<evidence type="ECO:0000259" key="3">
    <source>
        <dbReference type="Pfam" id="PF13632"/>
    </source>
</evidence>
<dbReference type="OrthoDB" id="5819478at2759"/>
<feature type="domain" description="Glycosyltransferase 2-like" evidence="3">
    <location>
        <begin position="189"/>
        <end position="393"/>
    </location>
</feature>
<dbReference type="InterPro" id="IPR001173">
    <property type="entry name" value="Glyco_trans_2-like"/>
</dbReference>
<proteinExistence type="predicted"/>
<keyword evidence="5" id="KW-1185">Reference proteome</keyword>
<feature type="signal peptide" evidence="2">
    <location>
        <begin position="1"/>
        <end position="26"/>
    </location>
</feature>
<keyword evidence="1" id="KW-0472">Membrane</keyword>
<keyword evidence="1" id="KW-1133">Transmembrane helix</keyword>
<evidence type="ECO:0000313" key="5">
    <source>
        <dbReference type="Proteomes" id="UP000320333"/>
    </source>
</evidence>
<evidence type="ECO:0000256" key="1">
    <source>
        <dbReference type="SAM" id="Phobius"/>
    </source>
</evidence>
<dbReference type="STRING" id="246404.A0A507F251"/>
<organism evidence="4 5">
    <name type="scientific">Chytriomyces confervae</name>
    <dbReference type="NCBI Taxonomy" id="246404"/>
    <lineage>
        <taxon>Eukaryota</taxon>
        <taxon>Fungi</taxon>
        <taxon>Fungi incertae sedis</taxon>
        <taxon>Chytridiomycota</taxon>
        <taxon>Chytridiomycota incertae sedis</taxon>
        <taxon>Chytridiomycetes</taxon>
        <taxon>Chytridiales</taxon>
        <taxon>Chytriomycetaceae</taxon>
        <taxon>Chytriomyces</taxon>
    </lineage>
</organism>
<feature type="transmembrane region" description="Helical" evidence="1">
    <location>
        <begin position="465"/>
        <end position="484"/>
    </location>
</feature>
<dbReference type="PANTHER" id="PTHR36851:SF1">
    <property type="entry name" value="GLYCO_TRANS_2-LIKE DOMAIN-CONTAINING PROTEIN"/>
    <property type="match status" value="1"/>
</dbReference>
<feature type="transmembrane region" description="Helical" evidence="1">
    <location>
        <begin position="566"/>
        <end position="588"/>
    </location>
</feature>
<name>A0A507F251_9FUNG</name>
<keyword evidence="1" id="KW-0812">Transmembrane</keyword>
<feature type="transmembrane region" description="Helical" evidence="1">
    <location>
        <begin position="425"/>
        <end position="444"/>
    </location>
</feature>
<feature type="chain" id="PRO_5021382577" description="Glycosyltransferase 2-like domain-containing protein" evidence="2">
    <location>
        <begin position="27"/>
        <end position="636"/>
    </location>
</feature>
<feature type="transmembrane region" description="Helical" evidence="1">
    <location>
        <begin position="400"/>
        <end position="419"/>
    </location>
</feature>
<dbReference type="SUPFAM" id="SSF53448">
    <property type="entry name" value="Nucleotide-diphospho-sugar transferases"/>
    <property type="match status" value="1"/>
</dbReference>
<dbReference type="Pfam" id="PF13632">
    <property type="entry name" value="Glyco_trans_2_3"/>
    <property type="match status" value="1"/>
</dbReference>
<gene>
    <name evidence="4" type="ORF">CcCBS67573_g06808</name>
</gene>
<dbReference type="InterPro" id="IPR029044">
    <property type="entry name" value="Nucleotide-diphossugar_trans"/>
</dbReference>
<protein>
    <recommendedName>
        <fullName evidence="3">Glycosyltransferase 2-like domain-containing protein</fullName>
    </recommendedName>
</protein>
<reference evidence="4 5" key="1">
    <citation type="journal article" date="2019" name="Sci. Rep.">
        <title>Comparative genomics of chytrid fungi reveal insights into the obligate biotrophic and pathogenic lifestyle of Synchytrium endobioticum.</title>
        <authorList>
            <person name="van de Vossenberg B.T.L.H."/>
            <person name="Warris S."/>
            <person name="Nguyen H.D.T."/>
            <person name="van Gent-Pelzer M.P.E."/>
            <person name="Joly D.L."/>
            <person name="van de Geest H.C."/>
            <person name="Bonants P.J.M."/>
            <person name="Smith D.S."/>
            <person name="Levesque C.A."/>
            <person name="van der Lee T.A.J."/>
        </authorList>
    </citation>
    <scope>NUCLEOTIDE SEQUENCE [LARGE SCALE GENOMIC DNA]</scope>
    <source>
        <strain evidence="4 5">CBS 675.73</strain>
    </source>
</reference>
<sequence length="636" mass="71039">MSVAWITQRVPGVLLLLLLPFGLVAPRNAPVFFSVYYAFVNGVLLLSTIRVVCGVCCVWLCALRQSKSKPTHMITADRPVQSQDVKHLLLLPNYKEDPDTLADTLSVLASHQSAKSSYTICLGMEDSEAGAAEKARQIMAAFDDQFYGIKFSLHPKNLPGEMRGKSSNICWAAKHCLETMERAELDQTIVTGMDADSCFTADYFETVALEFCANQGGGDRNLQLFFPFVIFDRNASSINPFVRMFDTSWSGAQQSYLIPGYPFAFATSAYSIPAALIKAAGYWDAGPESMAEDQHMTLKLMFATAGHLRIRRIFSPVSQCNIVGSRDTWASGLWAKHVQLKRHTWGGNLEFSHIFYRAWLPTIWQAPEEDAALRRRRKWRPRDCGIEKPKRTFLSTAKQMILYIFAYYHLFEIVVWLQHNIIVNLLALLLVPGIGPGFLGAVSNRYWDAIGGGEVDARLMGTYRVVSYVQLSLIPAVVIIMIFYEGAYWWCSVGRWNLDAKRKVALGGGGEAGMFLQSPMNGHASATANRDAAANREMAAHARSEGVVLLGKRSALVSKPRQWFNYFEWILFPVVALYLVAMMCYAALFQIWTNRLDYVVAGKPQIQKKEDHTPGSPQGEGIQLTPSAEATFVRAN</sequence>
<dbReference type="AlphaFoldDB" id="A0A507F251"/>